<dbReference type="AlphaFoldDB" id="A0A3M7Q733"/>
<evidence type="ECO:0000313" key="2">
    <source>
        <dbReference type="Proteomes" id="UP000276133"/>
    </source>
</evidence>
<keyword evidence="2" id="KW-1185">Reference proteome</keyword>
<proteinExistence type="predicted"/>
<protein>
    <submittedName>
        <fullName evidence="1">Uncharacterized protein</fullName>
    </submittedName>
</protein>
<gene>
    <name evidence="1" type="ORF">BpHYR1_015278</name>
</gene>
<sequence length="77" mass="9134">MHNKKKHIYVAIFLGKTPKFFEIKSINLILENFSFVVKDFITVETQIFYISIKINLKKALALKVTWKFDLELKQNSK</sequence>
<accession>A0A3M7Q733</accession>
<organism evidence="1 2">
    <name type="scientific">Brachionus plicatilis</name>
    <name type="common">Marine rotifer</name>
    <name type="synonym">Brachionus muelleri</name>
    <dbReference type="NCBI Taxonomy" id="10195"/>
    <lineage>
        <taxon>Eukaryota</taxon>
        <taxon>Metazoa</taxon>
        <taxon>Spiralia</taxon>
        <taxon>Gnathifera</taxon>
        <taxon>Rotifera</taxon>
        <taxon>Eurotatoria</taxon>
        <taxon>Monogononta</taxon>
        <taxon>Pseudotrocha</taxon>
        <taxon>Ploima</taxon>
        <taxon>Brachionidae</taxon>
        <taxon>Brachionus</taxon>
    </lineage>
</organism>
<name>A0A3M7Q733_BRAPC</name>
<reference evidence="1 2" key="1">
    <citation type="journal article" date="2018" name="Sci. Rep.">
        <title>Genomic signatures of local adaptation to the degree of environmental predictability in rotifers.</title>
        <authorList>
            <person name="Franch-Gras L."/>
            <person name="Hahn C."/>
            <person name="Garcia-Roger E.M."/>
            <person name="Carmona M.J."/>
            <person name="Serra M."/>
            <person name="Gomez A."/>
        </authorList>
    </citation>
    <scope>NUCLEOTIDE SEQUENCE [LARGE SCALE GENOMIC DNA]</scope>
    <source>
        <strain evidence="1">HYR1</strain>
    </source>
</reference>
<evidence type="ECO:0000313" key="1">
    <source>
        <dbReference type="EMBL" id="RNA07230.1"/>
    </source>
</evidence>
<dbReference type="Proteomes" id="UP000276133">
    <property type="component" value="Unassembled WGS sequence"/>
</dbReference>
<dbReference type="EMBL" id="REGN01007117">
    <property type="protein sequence ID" value="RNA07230.1"/>
    <property type="molecule type" value="Genomic_DNA"/>
</dbReference>
<comment type="caution">
    <text evidence="1">The sequence shown here is derived from an EMBL/GenBank/DDBJ whole genome shotgun (WGS) entry which is preliminary data.</text>
</comment>